<organism evidence="1 2">
    <name type="scientific">Faecalicatena fissicatena</name>
    <dbReference type="NCBI Taxonomy" id="290055"/>
    <lineage>
        <taxon>Bacteria</taxon>
        <taxon>Bacillati</taxon>
        <taxon>Bacillota</taxon>
        <taxon>Clostridia</taxon>
        <taxon>Lachnospirales</taxon>
        <taxon>Lachnospiraceae</taxon>
        <taxon>Faecalicatena</taxon>
    </lineage>
</organism>
<protein>
    <submittedName>
        <fullName evidence="1">RES domain-containing protein</fullName>
    </submittedName>
</protein>
<dbReference type="EMBL" id="JAAWUZ010000090">
    <property type="protein sequence ID" value="NSG31452.1"/>
    <property type="molecule type" value="Genomic_DNA"/>
</dbReference>
<sequence length="289" mass="33275">MGHFFDFGNIKNNERRIRKTWDEFRDALAMGNFSYDDIEKAKKCTFLKVYNDLFYDNFGIKHSTLKLNALDGTLVGRGCILKKDEMPEYERFIPKKEFIKNDNRFSPPGVEWLYLVLGNESDIHQCAQAECRAHVGDEFGFCHFALEKAYGDIKIVDLTIADDKSYEQLNHMLESYGNAQVKKGVKIAKILGRVPQYSVNKTEFKRIFTEWAVYTYSKLLSEQIFEPIDDSADKGIMYAPFQTMAQYYRSLGYSGIIYGSTVSEVGRNIVLFDKEIAKPCGSIEKYTVS</sequence>
<gene>
    <name evidence="1" type="ORF">HFM93_14580</name>
</gene>
<name>A0ABX2H0P8_9FIRM</name>
<accession>A0ABX2H0P8</accession>
<dbReference type="RefSeq" id="WP_173867068.1">
    <property type="nucleotide sequence ID" value="NZ_JAAWUU010000087.1"/>
</dbReference>
<comment type="caution">
    <text evidence="1">The sequence shown here is derived from an EMBL/GenBank/DDBJ whole genome shotgun (WGS) entry which is preliminary data.</text>
</comment>
<keyword evidence="2" id="KW-1185">Reference proteome</keyword>
<evidence type="ECO:0000313" key="1">
    <source>
        <dbReference type="EMBL" id="NSG31452.1"/>
    </source>
</evidence>
<dbReference type="Proteomes" id="UP000821846">
    <property type="component" value="Unassembled WGS sequence"/>
</dbReference>
<evidence type="ECO:0000313" key="2">
    <source>
        <dbReference type="Proteomes" id="UP000821846"/>
    </source>
</evidence>
<proteinExistence type="predicted"/>
<reference evidence="1 2" key="1">
    <citation type="journal article" date="2020" name="Cell Host Microbe">
        <title>Functional and Genomic Variation between Human-Derived Isolates of Lachnospiraceae Reveals Inter- and Intra-Species Diversity.</title>
        <authorList>
            <person name="Sorbara M.T."/>
            <person name="Littmann E.R."/>
            <person name="Fontana E."/>
            <person name="Moody T.U."/>
            <person name="Kohout C.E."/>
            <person name="Gjonbalaj M."/>
            <person name="Eaton V."/>
            <person name="Seok R."/>
            <person name="Leiner I.M."/>
            <person name="Pamer E.G."/>
        </authorList>
    </citation>
    <scope>NUCLEOTIDE SEQUENCE [LARGE SCALE GENOMIC DNA]</scope>
    <source>
        <strain evidence="1 2">MSK.14.16</strain>
    </source>
</reference>